<dbReference type="RefSeq" id="WP_327099464.1">
    <property type="nucleotide sequence ID" value="NZ_CP109149.1"/>
</dbReference>
<reference evidence="3" key="1">
    <citation type="submission" date="2022-10" db="EMBL/GenBank/DDBJ databases">
        <title>The complete genomes of actinobacterial strains from the NBC collection.</title>
        <authorList>
            <person name="Joergensen T.S."/>
            <person name="Alvarez Arevalo M."/>
            <person name="Sterndorff E.B."/>
            <person name="Faurdal D."/>
            <person name="Vuksanovic O."/>
            <person name="Mourched A.-S."/>
            <person name="Charusanti P."/>
            <person name="Shaw S."/>
            <person name="Blin K."/>
            <person name="Weber T."/>
        </authorList>
    </citation>
    <scope>NUCLEOTIDE SEQUENCE</scope>
    <source>
        <strain evidence="3">NBC_01482</strain>
    </source>
</reference>
<evidence type="ECO:0000256" key="1">
    <source>
        <dbReference type="SAM" id="Phobius"/>
    </source>
</evidence>
<evidence type="ECO:0000259" key="2">
    <source>
        <dbReference type="Pfam" id="PF00899"/>
    </source>
</evidence>
<keyword evidence="1" id="KW-1133">Transmembrane helix</keyword>
<dbReference type="PANTHER" id="PTHR10953">
    <property type="entry name" value="UBIQUITIN-ACTIVATING ENZYME E1"/>
    <property type="match status" value="1"/>
</dbReference>
<dbReference type="Gene3D" id="3.40.50.720">
    <property type="entry name" value="NAD(P)-binding Rossmann-like Domain"/>
    <property type="match status" value="1"/>
</dbReference>
<dbReference type="GO" id="GO:0016779">
    <property type="term" value="F:nucleotidyltransferase activity"/>
    <property type="evidence" value="ECO:0007669"/>
    <property type="project" value="UniProtKB-KW"/>
</dbReference>
<dbReference type="Pfam" id="PF00899">
    <property type="entry name" value="ThiF"/>
    <property type="match status" value="1"/>
</dbReference>
<evidence type="ECO:0000313" key="4">
    <source>
        <dbReference type="Proteomes" id="UP001432062"/>
    </source>
</evidence>
<proteinExistence type="predicted"/>
<dbReference type="EMBL" id="CP109441">
    <property type="protein sequence ID" value="WUV46212.1"/>
    <property type="molecule type" value="Genomic_DNA"/>
</dbReference>
<accession>A0ABZ1YSG5</accession>
<keyword evidence="4" id="KW-1185">Reference proteome</keyword>
<dbReference type="InterPro" id="IPR035985">
    <property type="entry name" value="Ubiquitin-activating_enz"/>
</dbReference>
<evidence type="ECO:0000313" key="3">
    <source>
        <dbReference type="EMBL" id="WUV46212.1"/>
    </source>
</evidence>
<feature type="transmembrane region" description="Helical" evidence="1">
    <location>
        <begin position="136"/>
        <end position="157"/>
    </location>
</feature>
<organism evidence="3 4">
    <name type="scientific">Nocardia vinacea</name>
    <dbReference type="NCBI Taxonomy" id="96468"/>
    <lineage>
        <taxon>Bacteria</taxon>
        <taxon>Bacillati</taxon>
        <taxon>Actinomycetota</taxon>
        <taxon>Actinomycetes</taxon>
        <taxon>Mycobacteriales</taxon>
        <taxon>Nocardiaceae</taxon>
        <taxon>Nocardia</taxon>
    </lineage>
</organism>
<keyword evidence="1" id="KW-0812">Transmembrane</keyword>
<dbReference type="Proteomes" id="UP001432062">
    <property type="component" value="Chromosome"/>
</dbReference>
<protein>
    <submittedName>
        <fullName evidence="3">ThiF family adenylyltransferase</fullName>
    </submittedName>
</protein>
<sequence>MRAEQMLRPRMKPEHGRYVTIDGNIRIGATVHGLGVEIEDPDGWVRVLIGALDGTRSPDEIVDVVLSAYPGVPAADAMQQLSDAGFLEDADAPMPVELSERELERYSRGVAFFRWIDRTARVSAWDVQVRLRRARVLLIGVGGVGGLVAQGLVASGVGQLHCVDADVVELSNLNRQILFRENDIGRSKVEAAVQQLRALNSDVRVTGEQRRITEQSDLAELLEPGYDLLALCADQPRTIRRWANRACLAAGVPWVVGGYHGPTASGSLHGPGQSACWECLHDHQAEQADMRLPPETTLESLAPQLPWHPVNIVSATLTGTLLTHFALATLTGAPSIEPGFRYDVNLVSLDASVPDRITSRPDCPACGSPP</sequence>
<keyword evidence="3" id="KW-0548">Nucleotidyltransferase</keyword>
<dbReference type="InterPro" id="IPR000594">
    <property type="entry name" value="ThiF_NAD_FAD-bd"/>
</dbReference>
<dbReference type="PANTHER" id="PTHR10953:SF102">
    <property type="entry name" value="ADENYLYLTRANSFERASE AND SULFURTRANSFERASE MOCS3"/>
    <property type="match status" value="1"/>
</dbReference>
<gene>
    <name evidence="3" type="ORF">OG563_45345</name>
</gene>
<name>A0ABZ1YSG5_9NOCA</name>
<feature type="domain" description="THIF-type NAD/FAD binding fold" evidence="2">
    <location>
        <begin position="126"/>
        <end position="326"/>
    </location>
</feature>
<dbReference type="SUPFAM" id="SSF69572">
    <property type="entry name" value="Activating enzymes of the ubiquitin-like proteins"/>
    <property type="match status" value="1"/>
</dbReference>
<keyword evidence="1" id="KW-0472">Membrane</keyword>
<keyword evidence="3" id="KW-0808">Transferase</keyword>
<dbReference type="InterPro" id="IPR045886">
    <property type="entry name" value="ThiF/MoeB/HesA"/>
</dbReference>